<dbReference type="InterPro" id="IPR025351">
    <property type="entry name" value="Pvc16_N"/>
</dbReference>
<evidence type="ECO:0000313" key="2">
    <source>
        <dbReference type="EMBL" id="SHF15983.1"/>
    </source>
</evidence>
<dbReference type="STRING" id="1302690.BUE76_21925"/>
<evidence type="ECO:0000259" key="1">
    <source>
        <dbReference type="Pfam" id="PF14065"/>
    </source>
</evidence>
<evidence type="ECO:0000313" key="3">
    <source>
        <dbReference type="Proteomes" id="UP000184368"/>
    </source>
</evidence>
<dbReference type="Pfam" id="PF14065">
    <property type="entry name" value="Pvc16_N"/>
    <property type="match status" value="1"/>
</dbReference>
<dbReference type="Proteomes" id="UP000184368">
    <property type="component" value="Unassembled WGS sequence"/>
</dbReference>
<name>A0A1M4ZD51_9BACT</name>
<dbReference type="OrthoDB" id="7560784at2"/>
<reference evidence="2 3" key="1">
    <citation type="submission" date="2016-11" db="EMBL/GenBank/DDBJ databases">
        <authorList>
            <person name="Jaros S."/>
            <person name="Januszkiewicz K."/>
            <person name="Wedrychowicz H."/>
        </authorList>
    </citation>
    <scope>NUCLEOTIDE SEQUENCE [LARGE SCALE GENOMIC DNA]</scope>
    <source>
        <strain evidence="2 3">DSM 26897</strain>
    </source>
</reference>
<organism evidence="2 3">
    <name type="scientific">Cnuella takakiae</name>
    <dbReference type="NCBI Taxonomy" id="1302690"/>
    <lineage>
        <taxon>Bacteria</taxon>
        <taxon>Pseudomonadati</taxon>
        <taxon>Bacteroidota</taxon>
        <taxon>Chitinophagia</taxon>
        <taxon>Chitinophagales</taxon>
        <taxon>Chitinophagaceae</taxon>
        <taxon>Cnuella</taxon>
    </lineage>
</organism>
<keyword evidence="3" id="KW-1185">Reference proteome</keyword>
<accession>A0A1M4ZD51</accession>
<feature type="domain" description="Pvc16 N-terminal" evidence="1">
    <location>
        <begin position="7"/>
        <end position="184"/>
    </location>
</feature>
<proteinExistence type="predicted"/>
<protein>
    <recommendedName>
        <fullName evidence="1">Pvc16 N-terminal domain-containing protein</fullName>
    </recommendedName>
</protein>
<sequence>MFLQLINFLKDDLNAFIAQKIGANGPFVVAANLNNILEKGEANLSKIIITIVNIEEEKMLKTPDPYTRVNSEITYRKPPVWLNLVCLFTFYSKSIDDFTGLDLLENVVQYFQTKPRVEKTNAVVPANFPAGLEEIRAEFVSLNYEQTNYLWGLFGGRYHPSVIYKLKTVPVDNADITPGGPPILNTQVSALHKAT</sequence>
<dbReference type="AlphaFoldDB" id="A0A1M4ZD51"/>
<gene>
    <name evidence="2" type="ORF">SAMN05444008_105181</name>
</gene>
<dbReference type="EMBL" id="FQUO01000005">
    <property type="protein sequence ID" value="SHF15983.1"/>
    <property type="molecule type" value="Genomic_DNA"/>
</dbReference>
<dbReference type="RefSeq" id="WP_143157256.1">
    <property type="nucleotide sequence ID" value="NZ_MTFE01000010.1"/>
</dbReference>